<evidence type="ECO:0000313" key="2">
    <source>
        <dbReference type="EMBL" id="MBC8757576.1"/>
    </source>
</evidence>
<organism evidence="2 3">
    <name type="scientific">Kordia aestuariivivens</name>
    <dbReference type="NCBI Taxonomy" id="2759037"/>
    <lineage>
        <taxon>Bacteria</taxon>
        <taxon>Pseudomonadati</taxon>
        <taxon>Bacteroidota</taxon>
        <taxon>Flavobacteriia</taxon>
        <taxon>Flavobacteriales</taxon>
        <taxon>Flavobacteriaceae</taxon>
        <taxon>Kordia</taxon>
    </lineage>
</organism>
<dbReference type="GO" id="GO:0016787">
    <property type="term" value="F:hydrolase activity"/>
    <property type="evidence" value="ECO:0007669"/>
    <property type="project" value="UniProtKB-KW"/>
</dbReference>
<evidence type="ECO:0000313" key="3">
    <source>
        <dbReference type="Proteomes" id="UP000619238"/>
    </source>
</evidence>
<dbReference type="Pfam" id="PF13472">
    <property type="entry name" value="Lipase_GDSL_2"/>
    <property type="match status" value="1"/>
</dbReference>
<protein>
    <submittedName>
        <fullName evidence="2">SGNH/GDSL hydrolase family protein</fullName>
    </submittedName>
</protein>
<gene>
    <name evidence="2" type="ORF">H2O64_23110</name>
</gene>
<sequence length="324" mass="37268">MKQLKFKIISIGIGLLLSAFLGEMIARVYFFGGAAFSYSRTNSFGILDNAGLLKYSDSDDLVYELLPNLDTKYKLADFHTNAEGFRDRNHEVASNAKKIAILGDSFTMGTGVYEEDMYVAQTENLLNEEDQNTNYEVFNFGVSGYALTNYKTILERNALKYNPDLVVIGFCASNDHYRIGIDFSMDDFIIKPKKNVFWDSYLKKLLKIKLSPKTPEPVSYETEHVQYIDKQFQGFQDIFTKNNSKGLVFYMDLVYDPIRVQKVKNLAEKNNLHFVDVSEFFQDKNLFKYIVNELDPHPNGKANQIFAEKLSSYILANRNDIFNK</sequence>
<name>A0ABR7QG76_9FLAO</name>
<dbReference type="InterPro" id="IPR013830">
    <property type="entry name" value="SGNH_hydro"/>
</dbReference>
<dbReference type="InterPro" id="IPR036514">
    <property type="entry name" value="SGNH_hydro_sf"/>
</dbReference>
<dbReference type="CDD" id="cd00229">
    <property type="entry name" value="SGNH_hydrolase"/>
    <property type="match status" value="1"/>
</dbReference>
<reference evidence="2 3" key="1">
    <citation type="submission" date="2020-07" db="EMBL/GenBank/DDBJ databases">
        <title>Description of Kordia aestuariivivens sp. nov., isolated from a tidal flat.</title>
        <authorList>
            <person name="Park S."/>
            <person name="Yoon J.-H."/>
        </authorList>
    </citation>
    <scope>NUCLEOTIDE SEQUENCE [LARGE SCALE GENOMIC DNA]</scope>
    <source>
        <strain evidence="2 3">YSTF-M3</strain>
    </source>
</reference>
<dbReference type="Proteomes" id="UP000619238">
    <property type="component" value="Unassembled WGS sequence"/>
</dbReference>
<dbReference type="RefSeq" id="WP_187564617.1">
    <property type="nucleotide sequence ID" value="NZ_JACGWS010000022.1"/>
</dbReference>
<accession>A0ABR7QG76</accession>
<keyword evidence="3" id="KW-1185">Reference proteome</keyword>
<dbReference type="EMBL" id="JACGWS010000022">
    <property type="protein sequence ID" value="MBC8757576.1"/>
    <property type="molecule type" value="Genomic_DNA"/>
</dbReference>
<proteinExistence type="predicted"/>
<evidence type="ECO:0000259" key="1">
    <source>
        <dbReference type="Pfam" id="PF13472"/>
    </source>
</evidence>
<dbReference type="Gene3D" id="3.40.50.1110">
    <property type="entry name" value="SGNH hydrolase"/>
    <property type="match status" value="1"/>
</dbReference>
<dbReference type="SUPFAM" id="SSF52266">
    <property type="entry name" value="SGNH hydrolase"/>
    <property type="match status" value="1"/>
</dbReference>
<keyword evidence="2" id="KW-0378">Hydrolase</keyword>
<feature type="domain" description="SGNH hydrolase-type esterase" evidence="1">
    <location>
        <begin position="101"/>
        <end position="304"/>
    </location>
</feature>
<comment type="caution">
    <text evidence="2">The sequence shown here is derived from an EMBL/GenBank/DDBJ whole genome shotgun (WGS) entry which is preliminary data.</text>
</comment>